<evidence type="ECO:0000256" key="2">
    <source>
        <dbReference type="ARBA" id="ARBA00022485"/>
    </source>
</evidence>
<dbReference type="PROSITE" id="PS51379">
    <property type="entry name" value="4FE4S_FER_2"/>
    <property type="match status" value="2"/>
</dbReference>
<accession>A0A532V7U2</accession>
<dbReference type="SUPFAM" id="SSF54862">
    <property type="entry name" value="4Fe-4S ferredoxins"/>
    <property type="match status" value="1"/>
</dbReference>
<dbReference type="AlphaFoldDB" id="A0A532V7U2"/>
<keyword evidence="2" id="KW-0004">4Fe-4S</keyword>
<dbReference type="InterPro" id="IPR036249">
    <property type="entry name" value="Thioredoxin-like_sf"/>
</dbReference>
<organism evidence="7 8">
    <name type="scientific">candidate division TA06 bacterium B3_TA06</name>
    <dbReference type="NCBI Taxonomy" id="2012487"/>
    <lineage>
        <taxon>Bacteria</taxon>
        <taxon>Bacteria division TA06</taxon>
    </lineage>
</organism>
<dbReference type="Proteomes" id="UP000317778">
    <property type="component" value="Unassembled WGS sequence"/>
</dbReference>
<dbReference type="CDD" id="cd02980">
    <property type="entry name" value="TRX_Fd_family"/>
    <property type="match status" value="1"/>
</dbReference>
<dbReference type="PROSITE" id="PS00645">
    <property type="entry name" value="COMPLEX1_51K_2"/>
    <property type="match status" value="1"/>
</dbReference>
<comment type="caution">
    <text evidence="7">The sequence shown here is derived from an EMBL/GenBank/DDBJ whole genome shotgun (WGS) entry which is preliminary data.</text>
</comment>
<dbReference type="GO" id="GO:0051539">
    <property type="term" value="F:4 iron, 4 sulfur cluster binding"/>
    <property type="evidence" value="ECO:0007669"/>
    <property type="project" value="UniProtKB-KW"/>
</dbReference>
<dbReference type="InterPro" id="IPR011538">
    <property type="entry name" value="Nuo51_FMN-bd"/>
</dbReference>
<keyword evidence="3" id="KW-0479">Metal-binding</keyword>
<dbReference type="FunFam" id="3.40.50.11540:FF:000001">
    <property type="entry name" value="NADH dehydrogenase [ubiquinone] flavoprotein 1, mitochondrial"/>
    <property type="match status" value="1"/>
</dbReference>
<dbReference type="Gene3D" id="3.30.70.20">
    <property type="match status" value="1"/>
</dbReference>
<dbReference type="PANTHER" id="PTHR43578:SF3">
    <property type="entry name" value="NADH-QUINONE OXIDOREDUCTASE SUBUNIT F"/>
    <property type="match status" value="1"/>
</dbReference>
<dbReference type="SUPFAM" id="SSF52833">
    <property type="entry name" value="Thioredoxin-like"/>
    <property type="match status" value="1"/>
</dbReference>
<dbReference type="Gene3D" id="6.10.250.1450">
    <property type="match status" value="1"/>
</dbReference>
<dbReference type="Gene3D" id="1.20.1440.230">
    <property type="entry name" value="NADH-ubiquinone oxidoreductase 51kDa subunit, iron-sulphur binding domain"/>
    <property type="match status" value="1"/>
</dbReference>
<dbReference type="GO" id="GO:0008137">
    <property type="term" value="F:NADH dehydrogenase (ubiquinone) activity"/>
    <property type="evidence" value="ECO:0007669"/>
    <property type="project" value="InterPro"/>
</dbReference>
<dbReference type="InterPro" id="IPR017896">
    <property type="entry name" value="4Fe4S_Fe-S-bd"/>
</dbReference>
<name>A0A532V7U2_UNCT6</name>
<dbReference type="InterPro" id="IPR037225">
    <property type="entry name" value="Nuo51_FMN-bd_sf"/>
</dbReference>
<dbReference type="Gene3D" id="3.40.50.11540">
    <property type="entry name" value="NADH-ubiquinone oxidoreductase 51kDa subunit"/>
    <property type="match status" value="1"/>
</dbReference>
<evidence type="ECO:0000256" key="4">
    <source>
        <dbReference type="ARBA" id="ARBA00023004"/>
    </source>
</evidence>
<dbReference type="PANTHER" id="PTHR43578">
    <property type="entry name" value="NADH-QUINONE OXIDOREDUCTASE SUBUNIT F"/>
    <property type="match status" value="1"/>
</dbReference>
<keyword evidence="4" id="KW-0408">Iron</keyword>
<dbReference type="Pfam" id="PF12838">
    <property type="entry name" value="Fer4_7"/>
    <property type="match status" value="1"/>
</dbReference>
<reference evidence="7 8" key="1">
    <citation type="submission" date="2017-06" db="EMBL/GenBank/DDBJ databases">
        <title>Novel microbial phyla capable of carbon fixation and sulfur reduction in deep-sea sediments.</title>
        <authorList>
            <person name="Huang J."/>
            <person name="Baker B."/>
            <person name="Wang Y."/>
        </authorList>
    </citation>
    <scope>NUCLEOTIDE SEQUENCE [LARGE SCALE GENOMIC DNA]</scope>
    <source>
        <strain evidence="7">B3_TA06</strain>
    </source>
</reference>
<dbReference type="GO" id="GO:0010181">
    <property type="term" value="F:FMN binding"/>
    <property type="evidence" value="ECO:0007669"/>
    <property type="project" value="InterPro"/>
</dbReference>
<dbReference type="SUPFAM" id="SSF142984">
    <property type="entry name" value="Nqo1 middle domain-like"/>
    <property type="match status" value="1"/>
</dbReference>
<keyword evidence="5" id="KW-0411">Iron-sulfur</keyword>
<dbReference type="Gene3D" id="3.10.20.600">
    <property type="match status" value="1"/>
</dbReference>
<proteinExistence type="inferred from homology"/>
<protein>
    <submittedName>
        <fullName evidence="7">NADH-quinone oxidoreductase subunit F</fullName>
    </submittedName>
</protein>
<dbReference type="InterPro" id="IPR019554">
    <property type="entry name" value="Soluble_ligand-bd"/>
</dbReference>
<dbReference type="GO" id="GO:0046872">
    <property type="term" value="F:metal ion binding"/>
    <property type="evidence" value="ECO:0007669"/>
    <property type="project" value="UniProtKB-KW"/>
</dbReference>
<feature type="domain" description="4Fe-4S ferredoxin-type" evidence="6">
    <location>
        <begin position="607"/>
        <end position="635"/>
    </location>
</feature>
<dbReference type="FunFam" id="1.20.1440.230:FF:000001">
    <property type="entry name" value="Mitochondrial NADH dehydrogenase flavoprotein 1"/>
    <property type="match status" value="1"/>
</dbReference>
<evidence type="ECO:0000256" key="1">
    <source>
        <dbReference type="ARBA" id="ARBA00007523"/>
    </source>
</evidence>
<dbReference type="Pfam" id="PF10531">
    <property type="entry name" value="SLBB"/>
    <property type="match status" value="1"/>
</dbReference>
<dbReference type="InterPro" id="IPR017900">
    <property type="entry name" value="4Fe4S_Fe_S_CS"/>
</dbReference>
<dbReference type="InterPro" id="IPR037207">
    <property type="entry name" value="Nuop51_4Fe4S-bd_sf"/>
</dbReference>
<dbReference type="Pfam" id="PF01512">
    <property type="entry name" value="Complex1_51K"/>
    <property type="match status" value="1"/>
</dbReference>
<feature type="domain" description="4Fe-4S ferredoxin-type" evidence="6">
    <location>
        <begin position="636"/>
        <end position="665"/>
    </location>
</feature>
<evidence type="ECO:0000259" key="6">
    <source>
        <dbReference type="PROSITE" id="PS51379"/>
    </source>
</evidence>
<dbReference type="InterPro" id="IPR001949">
    <property type="entry name" value="NADH-UbQ_OxRdtase_51kDa_CS"/>
</dbReference>
<comment type="similarity">
    <text evidence="1">Belongs to the complex I 51 kDa subunit family.</text>
</comment>
<evidence type="ECO:0000313" key="7">
    <source>
        <dbReference type="EMBL" id="TKJ43271.1"/>
    </source>
</evidence>
<dbReference type="SMART" id="SM00928">
    <property type="entry name" value="NADH_4Fe-4S"/>
    <property type="match status" value="1"/>
</dbReference>
<gene>
    <name evidence="7" type="ORF">CEE36_04355</name>
</gene>
<evidence type="ECO:0000313" key="8">
    <source>
        <dbReference type="Proteomes" id="UP000317778"/>
    </source>
</evidence>
<sequence length="677" mass="73481">MVIKSLADLEKVASEGERRIHPPHLKVMVGAATCGIASGANDVIAAVEQTLKSLGNGAGATAVASRTGCIGMCYEEPLMDILKPGWPRITYSHVKPEQVAEILSAVKEGKVVKEGLLGKIEEIEDYTRNTRTPTGHFHNYSELALRSQGHNTRNTHYRYPLENVPPEIAAVEGLFNLEFTAKQQHIAMRNCGIIDPESIEEYIARGGYRGLYRVLTEMKPDEVIDMVDASGLRGRGGGGFGTGRKWRYCKAAEGYRYVICNADEGDPGAYMDRSLLEGDPHSILEGMLIGAFAIGSQQGYVYVRAEYPLAVKRLEKAIDDARVHGLLGSDIFGTGFNFDLRIVKGGGAFVCGESTALMASIEGKPGEPRAKYVHTVEKGLWNQPTTLNNVETWANVPVIAVRGAEWFASIGNPSSTGTKIFSLVGKVNRAGLVEVPMGITLREIIYDIGGGIPEGKPFKAVQTGGPSGGCIPANLLDLEVDFDRLWEAGSMMGSGGMIVMDSETCMVDVAKFFTEFLKDESCGKCVPCREGLSQTHEILKRITEGEGQESDLDLLEELGKAMQDSSLCALGGSAPNPVLSTLRFFRDEYLEHIKNKRCPAGVCTALIHFEINENCTGCTLCVRNCPVDAISGERKQVHVIDQDVCIKCGVCLDVCKFDAVTRNTRNTRNTHSGGRSQ</sequence>
<evidence type="ECO:0000256" key="5">
    <source>
        <dbReference type="ARBA" id="ARBA00023014"/>
    </source>
</evidence>
<dbReference type="Gene3D" id="3.40.30.10">
    <property type="entry name" value="Glutaredoxin"/>
    <property type="match status" value="1"/>
</dbReference>
<dbReference type="EMBL" id="NJBO01000005">
    <property type="protein sequence ID" value="TKJ43271.1"/>
    <property type="molecule type" value="Genomic_DNA"/>
</dbReference>
<dbReference type="SUPFAM" id="SSF140490">
    <property type="entry name" value="Nqo1C-terminal domain-like"/>
    <property type="match status" value="1"/>
</dbReference>
<evidence type="ECO:0000256" key="3">
    <source>
        <dbReference type="ARBA" id="ARBA00022723"/>
    </source>
</evidence>
<dbReference type="Pfam" id="PF10589">
    <property type="entry name" value="NADH_4Fe-4S"/>
    <property type="match status" value="1"/>
</dbReference>
<dbReference type="PROSITE" id="PS00198">
    <property type="entry name" value="4FE4S_FER_1"/>
    <property type="match status" value="1"/>
</dbReference>
<dbReference type="SUPFAM" id="SSF142019">
    <property type="entry name" value="Nqo1 FMN-binding domain-like"/>
    <property type="match status" value="1"/>
</dbReference>
<dbReference type="InterPro" id="IPR019575">
    <property type="entry name" value="Nuop51_4Fe4S-bd"/>
</dbReference>